<evidence type="ECO:0000313" key="2">
    <source>
        <dbReference type="Proteomes" id="UP000053424"/>
    </source>
</evidence>
<dbReference type="EMBL" id="KN831770">
    <property type="protein sequence ID" value="KIM46623.1"/>
    <property type="molecule type" value="Genomic_DNA"/>
</dbReference>
<proteinExistence type="predicted"/>
<reference evidence="1 2" key="1">
    <citation type="submission" date="2014-04" db="EMBL/GenBank/DDBJ databases">
        <authorList>
            <consortium name="DOE Joint Genome Institute"/>
            <person name="Kuo A."/>
            <person name="Gay G."/>
            <person name="Dore J."/>
            <person name="Kohler A."/>
            <person name="Nagy L.G."/>
            <person name="Floudas D."/>
            <person name="Copeland A."/>
            <person name="Barry K.W."/>
            <person name="Cichocki N."/>
            <person name="Veneault-Fourrey C."/>
            <person name="LaButti K."/>
            <person name="Lindquist E.A."/>
            <person name="Lipzen A."/>
            <person name="Lundell T."/>
            <person name="Morin E."/>
            <person name="Murat C."/>
            <person name="Sun H."/>
            <person name="Tunlid A."/>
            <person name="Henrissat B."/>
            <person name="Grigoriev I.V."/>
            <person name="Hibbett D.S."/>
            <person name="Martin F."/>
            <person name="Nordberg H.P."/>
            <person name="Cantor M.N."/>
            <person name="Hua S.X."/>
        </authorList>
    </citation>
    <scope>NUCLEOTIDE SEQUENCE [LARGE SCALE GENOMIC DNA]</scope>
    <source>
        <strain evidence="2">h7</strain>
    </source>
</reference>
<dbReference type="AlphaFoldDB" id="A0A0C2Y9Z3"/>
<evidence type="ECO:0000313" key="1">
    <source>
        <dbReference type="EMBL" id="KIM46623.1"/>
    </source>
</evidence>
<keyword evidence="2" id="KW-1185">Reference proteome</keyword>
<dbReference type="HOGENOM" id="CLU_2146171_0_0_1"/>
<reference evidence="2" key="2">
    <citation type="submission" date="2015-01" db="EMBL/GenBank/DDBJ databases">
        <title>Evolutionary Origins and Diversification of the Mycorrhizal Mutualists.</title>
        <authorList>
            <consortium name="DOE Joint Genome Institute"/>
            <consortium name="Mycorrhizal Genomics Consortium"/>
            <person name="Kohler A."/>
            <person name="Kuo A."/>
            <person name="Nagy L.G."/>
            <person name="Floudas D."/>
            <person name="Copeland A."/>
            <person name="Barry K.W."/>
            <person name="Cichocki N."/>
            <person name="Veneault-Fourrey C."/>
            <person name="LaButti K."/>
            <person name="Lindquist E.A."/>
            <person name="Lipzen A."/>
            <person name="Lundell T."/>
            <person name="Morin E."/>
            <person name="Murat C."/>
            <person name="Riley R."/>
            <person name="Ohm R."/>
            <person name="Sun H."/>
            <person name="Tunlid A."/>
            <person name="Henrissat B."/>
            <person name="Grigoriev I.V."/>
            <person name="Hibbett D.S."/>
            <person name="Martin F."/>
        </authorList>
    </citation>
    <scope>NUCLEOTIDE SEQUENCE [LARGE SCALE GENOMIC DNA]</scope>
    <source>
        <strain evidence="2">h7</strain>
    </source>
</reference>
<dbReference type="Proteomes" id="UP000053424">
    <property type="component" value="Unassembled WGS sequence"/>
</dbReference>
<organism evidence="1 2">
    <name type="scientific">Hebeloma cylindrosporum</name>
    <dbReference type="NCBI Taxonomy" id="76867"/>
    <lineage>
        <taxon>Eukaryota</taxon>
        <taxon>Fungi</taxon>
        <taxon>Dikarya</taxon>
        <taxon>Basidiomycota</taxon>
        <taxon>Agaricomycotina</taxon>
        <taxon>Agaricomycetes</taxon>
        <taxon>Agaricomycetidae</taxon>
        <taxon>Agaricales</taxon>
        <taxon>Agaricineae</taxon>
        <taxon>Hymenogastraceae</taxon>
        <taxon>Hebeloma</taxon>
    </lineage>
</organism>
<sequence length="112" mass="12523">MRVPLWTCSSLAASMFAFPPRSMPPRILRLHQLLVCALKMFAPPRYIHTNPAAFTRSPRTIHASVRRLRVAVYVMCKERGKRQCTEVGMMRVRPVVALVTVVGSSGAISSGW</sequence>
<accession>A0A0C2Y9Z3</accession>
<name>A0A0C2Y9Z3_HEBCY</name>
<gene>
    <name evidence="1" type="ORF">M413DRAFT_259632</name>
</gene>
<protein>
    <submittedName>
        <fullName evidence="1">Uncharacterized protein</fullName>
    </submittedName>
</protein>